<organism evidence="14 15">
    <name type="scientific">Sedimenticola thiotaurini</name>
    <dbReference type="NCBI Taxonomy" id="1543721"/>
    <lineage>
        <taxon>Bacteria</taxon>
        <taxon>Pseudomonadati</taxon>
        <taxon>Pseudomonadota</taxon>
        <taxon>Gammaproteobacteria</taxon>
        <taxon>Chromatiales</taxon>
        <taxon>Sedimenticolaceae</taxon>
        <taxon>Sedimenticola</taxon>
    </lineage>
</organism>
<protein>
    <submittedName>
        <fullName evidence="14">Glutathione reductase</fullName>
        <ecNumber evidence="14">1.8.1.7</ecNumber>
    </submittedName>
</protein>
<dbReference type="KEGG" id="seds:AAY24_05275"/>
<keyword evidence="9" id="KW-0547">Nucleotide-binding</keyword>
<keyword evidence="9" id="KW-0520">NAD</keyword>
<dbReference type="NCBIfam" id="TIGR01421">
    <property type="entry name" value="gluta_reduc_1"/>
    <property type="match status" value="1"/>
</dbReference>
<feature type="active site" description="Proton acceptor" evidence="8">
    <location>
        <position position="439"/>
    </location>
</feature>
<dbReference type="InterPro" id="IPR036188">
    <property type="entry name" value="FAD/NAD-bd_sf"/>
</dbReference>
<evidence type="ECO:0000259" key="12">
    <source>
        <dbReference type="Pfam" id="PF02852"/>
    </source>
</evidence>
<keyword evidence="3 11" id="KW-0285">Flavoprotein</keyword>
<evidence type="ECO:0000256" key="2">
    <source>
        <dbReference type="ARBA" id="ARBA00011738"/>
    </source>
</evidence>
<dbReference type="PRINTS" id="PR00368">
    <property type="entry name" value="FADPNR"/>
</dbReference>
<keyword evidence="7 11" id="KW-0676">Redox-active center</keyword>
<feature type="binding site" evidence="9">
    <location>
        <position position="51"/>
    </location>
    <ligand>
        <name>FAD</name>
        <dbReference type="ChEBI" id="CHEBI:57692"/>
    </ligand>
</feature>
<feature type="domain" description="Pyridine nucleotide-disulphide oxidoreductase dimerisation" evidence="12">
    <location>
        <begin position="340"/>
        <end position="449"/>
    </location>
</feature>
<dbReference type="GO" id="GO:0005829">
    <property type="term" value="C:cytosol"/>
    <property type="evidence" value="ECO:0007669"/>
    <property type="project" value="TreeGrafter"/>
</dbReference>
<dbReference type="PATRIC" id="fig|1543721.4.peg.1092"/>
<dbReference type="Gene3D" id="3.50.50.60">
    <property type="entry name" value="FAD/NAD(P)-binding domain"/>
    <property type="match status" value="2"/>
</dbReference>
<evidence type="ECO:0000256" key="4">
    <source>
        <dbReference type="ARBA" id="ARBA00022827"/>
    </source>
</evidence>
<dbReference type="PIRSF" id="PIRSF000350">
    <property type="entry name" value="Mercury_reductase_MerA"/>
    <property type="match status" value="1"/>
</dbReference>
<feature type="disulfide bond" description="Redox-active" evidence="10">
    <location>
        <begin position="42"/>
        <end position="47"/>
    </location>
</feature>
<dbReference type="GO" id="GO:0034599">
    <property type="term" value="P:cellular response to oxidative stress"/>
    <property type="evidence" value="ECO:0007669"/>
    <property type="project" value="TreeGrafter"/>
</dbReference>
<dbReference type="GO" id="GO:0004362">
    <property type="term" value="F:glutathione-disulfide reductase (NADPH) activity"/>
    <property type="evidence" value="ECO:0007669"/>
    <property type="project" value="UniProtKB-EC"/>
</dbReference>
<dbReference type="NCBIfam" id="NF004776">
    <property type="entry name" value="PRK06116.1"/>
    <property type="match status" value="1"/>
</dbReference>
<dbReference type="InterPro" id="IPR023753">
    <property type="entry name" value="FAD/NAD-binding_dom"/>
</dbReference>
<comment type="cofactor">
    <cofactor evidence="9">
        <name>FAD</name>
        <dbReference type="ChEBI" id="CHEBI:57692"/>
    </cofactor>
    <text evidence="9">Binds 1 FAD per subunit.</text>
</comment>
<comment type="similarity">
    <text evidence="1 11">Belongs to the class-I pyridine nucleotide-disulfide oxidoreductase family.</text>
</comment>
<dbReference type="AlphaFoldDB" id="A0A0F7JYC2"/>
<dbReference type="PANTHER" id="PTHR42737">
    <property type="entry name" value="GLUTATHIONE REDUCTASE"/>
    <property type="match status" value="1"/>
</dbReference>
<evidence type="ECO:0000256" key="7">
    <source>
        <dbReference type="ARBA" id="ARBA00023284"/>
    </source>
</evidence>
<evidence type="ECO:0000256" key="6">
    <source>
        <dbReference type="ARBA" id="ARBA00023157"/>
    </source>
</evidence>
<dbReference type="InterPro" id="IPR004099">
    <property type="entry name" value="Pyr_nucl-diS_OxRdtase_dimer"/>
</dbReference>
<dbReference type="FunFam" id="3.30.390.30:FF:000003">
    <property type="entry name" value="Glutathione reductase"/>
    <property type="match status" value="1"/>
</dbReference>
<sequence>MAKTYDLIAIGGGSGGLSAAERAAKYGARTAVVEAGKLGGTCVNVGCVPKKIMWYGASIAHTLHDASAYGFSLRQEGFDWSQLVAERNRYVANINTWYHTYLSDSNIDEISGYARFVDNHTLEVNGERYRAKHIVIAPGSYPVVPDIQGAELGITSDGFFALAEQPKRVAVVGSGYIAVELAGMLNAVGSEVTMFLRSEHLLRRFDDMLRESLMEEMLNDGVNIISSSSIDRVERADDGTLSLFCAKSGQVQSGFDQLIWAIGRNPSSGDLGLENTDVVCDAAGYIGVDAFQNTAVPGIYALGDVTNAPQLTPVAIAAARRLSDRLFGGMEDRHLDYSLVPSVVFSHPPIATVGLTEAEARASHGEAVKVYQTRFTPMYHAFTERQSKVAMKLVCVGAQEKVVGCHIIGFGADEMLQGFAVAIRMGATKQDFDDTIAIHPTGAEELVTMR</sequence>
<dbReference type="SUPFAM" id="SSF55424">
    <property type="entry name" value="FAD/NAD-linked reductases, dimerisation (C-terminal) domain"/>
    <property type="match status" value="1"/>
</dbReference>
<dbReference type="FunFam" id="3.50.50.60:FF:000235">
    <property type="entry name" value="Glutathione reductase"/>
    <property type="match status" value="1"/>
</dbReference>
<evidence type="ECO:0000256" key="11">
    <source>
        <dbReference type="RuleBase" id="RU003691"/>
    </source>
</evidence>
<dbReference type="EMBL" id="CP011412">
    <property type="protein sequence ID" value="AKH19860.1"/>
    <property type="molecule type" value="Genomic_DNA"/>
</dbReference>
<evidence type="ECO:0000313" key="15">
    <source>
        <dbReference type="Proteomes" id="UP000034410"/>
    </source>
</evidence>
<dbReference type="GO" id="GO:0045454">
    <property type="term" value="P:cell redox homeostasis"/>
    <property type="evidence" value="ECO:0007669"/>
    <property type="project" value="InterPro"/>
</dbReference>
<accession>A0A0F7JYC2</accession>
<dbReference type="RefSeq" id="WP_046858796.1">
    <property type="nucleotide sequence ID" value="NZ_CP011412.1"/>
</dbReference>
<feature type="binding site" evidence="9">
    <location>
        <position position="304"/>
    </location>
    <ligand>
        <name>FAD</name>
        <dbReference type="ChEBI" id="CHEBI:57692"/>
    </ligand>
</feature>
<dbReference type="PRINTS" id="PR00411">
    <property type="entry name" value="PNDRDTASEI"/>
</dbReference>
<dbReference type="Pfam" id="PF02852">
    <property type="entry name" value="Pyr_redox_dim"/>
    <property type="match status" value="1"/>
</dbReference>
<dbReference type="GO" id="GO:0050661">
    <property type="term" value="F:NADP binding"/>
    <property type="evidence" value="ECO:0007669"/>
    <property type="project" value="InterPro"/>
</dbReference>
<reference evidence="14 15" key="1">
    <citation type="journal article" date="2015" name="Genome Announc.">
        <title>Complete Genome Sequence of Sedimenticola thiotaurini Strain SIP-G1, a Polyphosphate- and Polyhydroxyalkanoate-Accumulating Sulfur-Oxidizing Gammaproteobacterium Isolated from Salt Marsh Sediments.</title>
        <authorList>
            <person name="Flood B.E."/>
            <person name="Jones D.S."/>
            <person name="Bailey J.V."/>
        </authorList>
    </citation>
    <scope>NUCLEOTIDE SEQUENCE [LARGE SCALE GENOMIC DNA]</scope>
    <source>
        <strain evidence="14 15">SIP-G1</strain>
    </source>
</reference>
<dbReference type="InterPro" id="IPR001100">
    <property type="entry name" value="Pyr_nuc-diS_OxRdtase"/>
</dbReference>
<dbReference type="PROSITE" id="PS00076">
    <property type="entry name" value="PYRIDINE_REDOX_1"/>
    <property type="match status" value="1"/>
</dbReference>
<feature type="binding site" evidence="9">
    <location>
        <position position="263"/>
    </location>
    <ligand>
        <name>NAD(+)</name>
        <dbReference type="ChEBI" id="CHEBI:57540"/>
    </ligand>
</feature>
<dbReference type="EC" id="1.8.1.7" evidence="14"/>
<dbReference type="GO" id="GO:0006749">
    <property type="term" value="P:glutathione metabolic process"/>
    <property type="evidence" value="ECO:0007669"/>
    <property type="project" value="InterPro"/>
</dbReference>
<dbReference type="InterPro" id="IPR006322">
    <property type="entry name" value="Glutathione_Rdtase_euk/bac"/>
</dbReference>
<evidence type="ECO:0000256" key="3">
    <source>
        <dbReference type="ARBA" id="ARBA00022630"/>
    </source>
</evidence>
<keyword evidence="15" id="KW-1185">Reference proteome</keyword>
<evidence type="ECO:0000313" key="14">
    <source>
        <dbReference type="EMBL" id="AKH19860.1"/>
    </source>
</evidence>
<dbReference type="SUPFAM" id="SSF51905">
    <property type="entry name" value="FAD/NAD(P)-binding domain"/>
    <property type="match status" value="1"/>
</dbReference>
<dbReference type="InterPro" id="IPR012999">
    <property type="entry name" value="Pyr_OxRdtase_I_AS"/>
</dbReference>
<feature type="domain" description="FAD/NAD(P)-binding" evidence="13">
    <location>
        <begin position="5"/>
        <end position="319"/>
    </location>
</feature>
<dbReference type="OrthoDB" id="9800167at2"/>
<name>A0A0F7JYC2_9GAMM</name>
<evidence type="ECO:0000256" key="10">
    <source>
        <dbReference type="PIRSR" id="PIRSR000350-4"/>
    </source>
</evidence>
<dbReference type="GO" id="GO:0050660">
    <property type="term" value="F:flavin adenine dinucleotide binding"/>
    <property type="evidence" value="ECO:0007669"/>
    <property type="project" value="InterPro"/>
</dbReference>
<evidence type="ECO:0000256" key="9">
    <source>
        <dbReference type="PIRSR" id="PIRSR000350-3"/>
    </source>
</evidence>
<dbReference type="PANTHER" id="PTHR42737:SF2">
    <property type="entry name" value="GLUTATHIONE REDUCTASE"/>
    <property type="match status" value="1"/>
</dbReference>
<evidence type="ECO:0000256" key="5">
    <source>
        <dbReference type="ARBA" id="ARBA00023002"/>
    </source>
</evidence>
<evidence type="ECO:0000256" key="8">
    <source>
        <dbReference type="PIRSR" id="PIRSR000350-2"/>
    </source>
</evidence>
<evidence type="ECO:0000259" key="13">
    <source>
        <dbReference type="Pfam" id="PF07992"/>
    </source>
</evidence>
<keyword evidence="6" id="KW-1015">Disulfide bond</keyword>
<dbReference type="InterPro" id="IPR016156">
    <property type="entry name" value="FAD/NAD-linked_Rdtase_dimer_sf"/>
</dbReference>
<proteinExistence type="inferred from homology"/>
<keyword evidence="5 11" id="KW-0560">Oxidoreductase</keyword>
<gene>
    <name evidence="14" type="ORF">AAY24_05275</name>
</gene>
<dbReference type="Gene3D" id="3.30.390.30">
    <property type="match status" value="1"/>
</dbReference>
<comment type="subunit">
    <text evidence="2">Homodimer.</text>
</comment>
<dbReference type="InterPro" id="IPR046952">
    <property type="entry name" value="GSHR/TRXR-like"/>
</dbReference>
<feature type="binding site" evidence="9">
    <location>
        <begin position="173"/>
        <end position="180"/>
    </location>
    <ligand>
        <name>NAD(+)</name>
        <dbReference type="ChEBI" id="CHEBI:57540"/>
    </ligand>
</feature>
<dbReference type="Pfam" id="PF07992">
    <property type="entry name" value="Pyr_redox_2"/>
    <property type="match status" value="1"/>
</dbReference>
<dbReference type="Proteomes" id="UP000034410">
    <property type="component" value="Chromosome"/>
</dbReference>
<keyword evidence="4 9" id="KW-0274">FAD</keyword>
<evidence type="ECO:0000256" key="1">
    <source>
        <dbReference type="ARBA" id="ARBA00007532"/>
    </source>
</evidence>